<evidence type="ECO:0000259" key="18">
    <source>
        <dbReference type="Pfam" id="PF02880"/>
    </source>
</evidence>
<dbReference type="Gene3D" id="3.30.310.50">
    <property type="entry name" value="Alpha-D-phosphohexomutase, C-terminal domain"/>
    <property type="match status" value="1"/>
</dbReference>
<evidence type="ECO:0000256" key="3">
    <source>
        <dbReference type="ARBA" id="ARBA00005164"/>
    </source>
</evidence>
<evidence type="ECO:0000259" key="17">
    <source>
        <dbReference type="Pfam" id="PF02879"/>
    </source>
</evidence>
<dbReference type="InterPro" id="IPR005845">
    <property type="entry name" value="A-D-PHexomutase_a/b/a-II"/>
</dbReference>
<dbReference type="PROSITE" id="PS00710">
    <property type="entry name" value="PGM_PMM"/>
    <property type="match status" value="1"/>
</dbReference>
<evidence type="ECO:0000256" key="13">
    <source>
        <dbReference type="ARBA" id="ARBA00041467"/>
    </source>
</evidence>
<dbReference type="PANTHER" id="PTHR45745:SF1">
    <property type="entry name" value="PHOSPHOGLUCOMUTASE 2B-RELATED"/>
    <property type="match status" value="1"/>
</dbReference>
<dbReference type="GO" id="GO:0006166">
    <property type="term" value="P:purine ribonucleoside salvage"/>
    <property type="evidence" value="ECO:0007669"/>
    <property type="project" value="TreeGrafter"/>
</dbReference>
<dbReference type="CDD" id="cd05799">
    <property type="entry name" value="PGM2"/>
    <property type="match status" value="1"/>
</dbReference>
<feature type="domain" description="Alpha-D-phosphohexomutase C-terminal" evidence="15">
    <location>
        <begin position="505"/>
        <end position="536"/>
    </location>
</feature>
<dbReference type="InterPro" id="IPR016055">
    <property type="entry name" value="A-D-PHexomutase_a/b/a-I/II/III"/>
</dbReference>
<dbReference type="Proteomes" id="UP000260680">
    <property type="component" value="Unassembled WGS sequence"/>
</dbReference>
<protein>
    <recommendedName>
        <fullName evidence="11">Phosphoglucomutase</fullName>
        <ecNumber evidence="6">5.4.2.2</ecNumber>
    </recommendedName>
    <alternativeName>
        <fullName evidence="13">Alpha-phosphoglucomutase</fullName>
    </alternativeName>
    <alternativeName>
        <fullName evidence="12">Glucose phosphomutase</fullName>
    </alternativeName>
</protein>
<dbReference type="SUPFAM" id="SSF53738">
    <property type="entry name" value="Phosphoglucomutase, first 3 domains"/>
    <property type="match status" value="3"/>
</dbReference>
<dbReference type="Pfam" id="PF02879">
    <property type="entry name" value="PGM_PMM_II"/>
    <property type="match status" value="1"/>
</dbReference>
<evidence type="ECO:0000256" key="11">
    <source>
        <dbReference type="ARBA" id="ARBA00039995"/>
    </source>
</evidence>
<dbReference type="AlphaFoldDB" id="A0A3E2N4S9"/>
<evidence type="ECO:0000256" key="14">
    <source>
        <dbReference type="RuleBase" id="RU004326"/>
    </source>
</evidence>
<evidence type="ECO:0000256" key="12">
    <source>
        <dbReference type="ARBA" id="ARBA00041398"/>
    </source>
</evidence>
<proteinExistence type="inferred from homology"/>
<evidence type="ECO:0000256" key="2">
    <source>
        <dbReference type="ARBA" id="ARBA00001946"/>
    </source>
</evidence>
<dbReference type="SUPFAM" id="SSF55957">
    <property type="entry name" value="Phosphoglucomutase, C-terminal domain"/>
    <property type="match status" value="1"/>
</dbReference>
<evidence type="ECO:0000313" key="19">
    <source>
        <dbReference type="EMBL" id="RFZ75986.1"/>
    </source>
</evidence>
<name>A0A3E2N4S9_9FIRM</name>
<evidence type="ECO:0000256" key="5">
    <source>
        <dbReference type="ARBA" id="ARBA00010231"/>
    </source>
</evidence>
<comment type="pathway">
    <text evidence="3">Glycolipid metabolism; diglucosyl-diacylglycerol biosynthesis.</text>
</comment>
<keyword evidence="9 14" id="KW-0460">Magnesium</keyword>
<keyword evidence="8 14" id="KW-0479">Metal-binding</keyword>
<dbReference type="GO" id="GO:0004614">
    <property type="term" value="F:phosphoglucomutase activity"/>
    <property type="evidence" value="ECO:0007669"/>
    <property type="project" value="UniProtKB-EC"/>
</dbReference>
<dbReference type="InterPro" id="IPR005844">
    <property type="entry name" value="A-D-PHexomutase_a/b/a-I"/>
</dbReference>
<feature type="domain" description="Alpha-D-phosphohexomutase alpha/beta/alpha" evidence="17">
    <location>
        <begin position="209"/>
        <end position="310"/>
    </location>
</feature>
<dbReference type="PRINTS" id="PR00509">
    <property type="entry name" value="PGMPMM"/>
</dbReference>
<evidence type="ECO:0000259" key="16">
    <source>
        <dbReference type="Pfam" id="PF02878"/>
    </source>
</evidence>
<dbReference type="EMBL" id="QOHO01000108">
    <property type="protein sequence ID" value="RFZ75986.1"/>
    <property type="molecule type" value="Genomic_DNA"/>
</dbReference>
<dbReference type="RefSeq" id="WP_117419847.1">
    <property type="nucleotide sequence ID" value="NZ_QOHO01000108.1"/>
</dbReference>
<dbReference type="InterPro" id="IPR016066">
    <property type="entry name" value="A-D-PHexomutase_CS"/>
</dbReference>
<evidence type="ECO:0000256" key="7">
    <source>
        <dbReference type="ARBA" id="ARBA00022553"/>
    </source>
</evidence>
<comment type="pathway">
    <text evidence="4">Lipid metabolism.</text>
</comment>
<feature type="domain" description="Alpha-D-phosphohexomutase alpha/beta/alpha" evidence="18">
    <location>
        <begin position="322"/>
        <end position="449"/>
    </location>
</feature>
<keyword evidence="10" id="KW-0413">Isomerase</keyword>
<dbReference type="GO" id="GO:0008973">
    <property type="term" value="F:phosphopentomutase activity"/>
    <property type="evidence" value="ECO:0007669"/>
    <property type="project" value="TreeGrafter"/>
</dbReference>
<accession>A0A3E2N4S9</accession>
<keyword evidence="7" id="KW-0597">Phosphoprotein</keyword>
<dbReference type="GO" id="GO:0000287">
    <property type="term" value="F:magnesium ion binding"/>
    <property type="evidence" value="ECO:0007669"/>
    <property type="project" value="InterPro"/>
</dbReference>
<dbReference type="Gene3D" id="3.40.120.10">
    <property type="entry name" value="Alpha-D-Glucose-1,6-Bisphosphate, subunit A, domain 3"/>
    <property type="match status" value="3"/>
</dbReference>
<dbReference type="EC" id="5.4.2.2" evidence="6"/>
<comment type="catalytic activity">
    <reaction evidence="1">
        <text>alpha-D-glucose 1-phosphate = alpha-D-glucose 6-phosphate</text>
        <dbReference type="Rhea" id="RHEA:23536"/>
        <dbReference type="ChEBI" id="CHEBI:58225"/>
        <dbReference type="ChEBI" id="CHEBI:58601"/>
        <dbReference type="EC" id="5.4.2.2"/>
    </reaction>
</comment>
<dbReference type="InterPro" id="IPR005841">
    <property type="entry name" value="Alpha-D-phosphohexomutase_SF"/>
</dbReference>
<evidence type="ECO:0000256" key="8">
    <source>
        <dbReference type="ARBA" id="ARBA00022723"/>
    </source>
</evidence>
<sequence>MDQRVYRKWCEWKEQNLSDEDLKVELYKIETMESEIYDRFYRELEFGTGGLRGIIGVGTNRMNIYTVAKATQGYCNYLKKKSGHPSVAIAYDSRIKSEKFAYIATEVFAANGIKAYIYSELMPTPSLSFAVRELNCSGGIVITASHNPSKYNGYKVYGSDGCQITTEAASSILKEIEALDIFNDIRYLDFYDGLAVGKISYIPESVMKNYLNSVSSQSLCDENINKEVSIVYTPLNGSGLKCVTSVLRQNGFTNISVVKEQENPDGEFPTCPYPNPEIKEALELGLRDAKERGSELLLATDPDCDRVGIAVRNDDDYVLLTGNEVGMLLLDYICKRRIALGKMPNNPILVKTIVTIDMANRIAEDYGVQVIDVLTGFKFIGEQIGFLEAKGEEDRFILGFEESYGYLTGGYVRDKDAVVGALMICEMFAYYKTKGVSLIDVLEELYKKYGYCLNTLHSYTFEGAEGFQKMQNIMQELRENPLNEIEGLEVIEIRDYLGGLNQLPKSDVLKYMLVKNSSIVIRPSGTEPKLKVYLSVSAKNRNDAEKTETAIVKKLEKLFYR</sequence>
<evidence type="ECO:0000256" key="4">
    <source>
        <dbReference type="ARBA" id="ARBA00005189"/>
    </source>
</evidence>
<reference evidence="19 20" key="1">
    <citation type="submission" date="2018-07" db="EMBL/GenBank/DDBJ databases">
        <title>New species, Clostridium PI-S10-A1B.</title>
        <authorList>
            <person name="Krishna G."/>
            <person name="Summeta K."/>
            <person name="Shikha S."/>
            <person name="Prabhu P.B."/>
            <person name="Suresh K."/>
        </authorList>
    </citation>
    <scope>NUCLEOTIDE SEQUENCE [LARGE SCALE GENOMIC DNA]</scope>
    <source>
        <strain evidence="19 20">PI-S10-A1B</strain>
    </source>
</reference>
<dbReference type="OrthoDB" id="9806956at2"/>
<evidence type="ECO:0000256" key="10">
    <source>
        <dbReference type="ARBA" id="ARBA00023235"/>
    </source>
</evidence>
<comment type="cofactor">
    <cofactor evidence="2">
        <name>Mg(2+)</name>
        <dbReference type="ChEBI" id="CHEBI:18420"/>
    </cofactor>
</comment>
<dbReference type="Pfam" id="PF02880">
    <property type="entry name" value="PGM_PMM_III"/>
    <property type="match status" value="1"/>
</dbReference>
<dbReference type="GO" id="GO:0005975">
    <property type="term" value="P:carbohydrate metabolic process"/>
    <property type="evidence" value="ECO:0007669"/>
    <property type="project" value="InterPro"/>
</dbReference>
<organism evidence="19 20">
    <name type="scientific">Lacrimispora amygdalina</name>
    <dbReference type="NCBI Taxonomy" id="253257"/>
    <lineage>
        <taxon>Bacteria</taxon>
        <taxon>Bacillati</taxon>
        <taxon>Bacillota</taxon>
        <taxon>Clostridia</taxon>
        <taxon>Lachnospirales</taxon>
        <taxon>Lachnospiraceae</taxon>
        <taxon>Lacrimispora</taxon>
    </lineage>
</organism>
<dbReference type="PANTHER" id="PTHR45745">
    <property type="entry name" value="PHOSPHOMANNOMUTASE 45A"/>
    <property type="match status" value="1"/>
</dbReference>
<gene>
    <name evidence="19" type="ORF">DS742_26090</name>
</gene>
<dbReference type="InterPro" id="IPR036900">
    <property type="entry name" value="A-D-PHexomutase_C_sf"/>
</dbReference>
<dbReference type="Pfam" id="PF02878">
    <property type="entry name" value="PGM_PMM_I"/>
    <property type="match status" value="1"/>
</dbReference>
<comment type="similarity">
    <text evidence="5 14">Belongs to the phosphohexose mutase family.</text>
</comment>
<evidence type="ECO:0000256" key="1">
    <source>
        <dbReference type="ARBA" id="ARBA00000443"/>
    </source>
</evidence>
<dbReference type="InterPro" id="IPR005846">
    <property type="entry name" value="A-D-PHexomutase_a/b/a-III"/>
</dbReference>
<evidence type="ECO:0000313" key="20">
    <source>
        <dbReference type="Proteomes" id="UP000260680"/>
    </source>
</evidence>
<comment type="caution">
    <text evidence="19">The sequence shown here is derived from an EMBL/GenBank/DDBJ whole genome shotgun (WGS) entry which is preliminary data.</text>
</comment>
<feature type="domain" description="Alpha-D-phosphohexomutase alpha/beta/alpha" evidence="16">
    <location>
        <begin position="45"/>
        <end position="178"/>
    </location>
</feature>
<dbReference type="Pfam" id="PF00408">
    <property type="entry name" value="PGM_PMM_IV"/>
    <property type="match status" value="1"/>
</dbReference>
<evidence type="ECO:0000256" key="6">
    <source>
        <dbReference type="ARBA" id="ARBA00012728"/>
    </source>
</evidence>
<dbReference type="InterPro" id="IPR005843">
    <property type="entry name" value="A-D-PHexomutase_C"/>
</dbReference>
<evidence type="ECO:0000256" key="9">
    <source>
        <dbReference type="ARBA" id="ARBA00022842"/>
    </source>
</evidence>
<evidence type="ECO:0000259" key="15">
    <source>
        <dbReference type="Pfam" id="PF00408"/>
    </source>
</evidence>